<evidence type="ECO:0000313" key="1">
    <source>
        <dbReference type="EMBL" id="KAK8209085.1"/>
    </source>
</evidence>
<reference evidence="1" key="1">
    <citation type="submission" date="2024-02" db="EMBL/GenBank/DDBJ databases">
        <title>Metagenome Assembled Genome of Zalaria obscura JY119.</title>
        <authorList>
            <person name="Vighnesh L."/>
            <person name="Jagadeeshwari U."/>
            <person name="Venkata Ramana C."/>
            <person name="Sasikala C."/>
        </authorList>
    </citation>
    <scope>NUCLEOTIDE SEQUENCE</scope>
    <source>
        <strain evidence="1">JY119</strain>
    </source>
</reference>
<sequence>MKTMSKGMRTVMLYVMPSVVLFSMSWLPAGLALWFTTTGITGIAQARLLQREEVRKFFNLSPLPNQAALAKKPEDGVIDVNATSKPTYQAPTRTPGAQKQDPAPAPANTEGRSRVHTWIADQINDVAESMYKMKESVMDRAESMANPNAKPVKTKSALPKDYLEEAKAYEARFKKEQKEAKKERTRRLDQRGAQPGVGRVCPVIRDRVWCREQGPHLHSTTFPNGHRHDRTMPPSVINRILWLQLPLPIHRPRLQLADIHILDHSCLGFSSARLPHLPISISHLPSPTNKSRTSLPHPTQINPQTARTLRTEPVRALLARHQIARHFILPARPAEVGCYGVDEQVAVFDADAAVAFDYGVLFFGGGGGVQGRGDGELEADGAAVAVAVVGLGLGGRGREIWLWRSPACVLPTLGILLGVRCLIGPKWSEVGRCLHDSSTSVCMTRWVHSEVNVLVVPRPMRDVFGVASSGVTATRHADASTMTQLR</sequence>
<comment type="caution">
    <text evidence="1">The sequence shown here is derived from an EMBL/GenBank/DDBJ whole genome shotgun (WGS) entry which is preliminary data.</text>
</comment>
<name>A0ACC3SGG3_9PEZI</name>
<gene>
    <name evidence="1" type="ORF">M8818_003780</name>
</gene>
<accession>A0ACC3SGG3</accession>
<dbReference type="Proteomes" id="UP001320706">
    <property type="component" value="Unassembled WGS sequence"/>
</dbReference>
<protein>
    <submittedName>
        <fullName evidence="1">Uncharacterized protein</fullName>
    </submittedName>
</protein>
<evidence type="ECO:0000313" key="2">
    <source>
        <dbReference type="Proteomes" id="UP001320706"/>
    </source>
</evidence>
<organism evidence="1 2">
    <name type="scientific">Zalaria obscura</name>
    <dbReference type="NCBI Taxonomy" id="2024903"/>
    <lineage>
        <taxon>Eukaryota</taxon>
        <taxon>Fungi</taxon>
        <taxon>Dikarya</taxon>
        <taxon>Ascomycota</taxon>
        <taxon>Pezizomycotina</taxon>
        <taxon>Dothideomycetes</taxon>
        <taxon>Dothideomycetidae</taxon>
        <taxon>Dothideales</taxon>
        <taxon>Zalariaceae</taxon>
        <taxon>Zalaria</taxon>
    </lineage>
</organism>
<proteinExistence type="predicted"/>
<dbReference type="EMBL" id="JAMKPW020000017">
    <property type="protein sequence ID" value="KAK8209085.1"/>
    <property type="molecule type" value="Genomic_DNA"/>
</dbReference>
<keyword evidence="2" id="KW-1185">Reference proteome</keyword>